<evidence type="ECO:0000256" key="5">
    <source>
        <dbReference type="ARBA" id="ARBA00023242"/>
    </source>
</evidence>
<comment type="caution">
    <text evidence="8">The sequence shown here is derived from an EMBL/GenBank/DDBJ whole genome shotgun (WGS) entry which is preliminary data.</text>
</comment>
<dbReference type="SMART" id="SM00066">
    <property type="entry name" value="GAL4"/>
    <property type="match status" value="1"/>
</dbReference>
<dbReference type="InterPro" id="IPR052761">
    <property type="entry name" value="Fungal_Detox/Toxin_TFs"/>
</dbReference>
<proteinExistence type="predicted"/>
<evidence type="ECO:0000259" key="7">
    <source>
        <dbReference type="PROSITE" id="PS50048"/>
    </source>
</evidence>
<feature type="region of interest" description="Disordered" evidence="6">
    <location>
        <begin position="717"/>
        <end position="759"/>
    </location>
</feature>
<dbReference type="Pfam" id="PF00172">
    <property type="entry name" value="Zn_clus"/>
    <property type="match status" value="1"/>
</dbReference>
<dbReference type="AlphaFoldDB" id="A0A1J9R5C5"/>
<dbReference type="InterPro" id="IPR007219">
    <property type="entry name" value="XnlR_reg_dom"/>
</dbReference>
<dbReference type="STRING" id="1658174.A0A1J9R5C5"/>
<feature type="region of interest" description="Disordered" evidence="6">
    <location>
        <begin position="114"/>
        <end position="136"/>
    </location>
</feature>
<protein>
    <recommendedName>
        <fullName evidence="7">Zn(2)-C6 fungal-type domain-containing protein</fullName>
    </recommendedName>
</protein>
<keyword evidence="9" id="KW-1185">Reference proteome</keyword>
<dbReference type="PROSITE" id="PS50048">
    <property type="entry name" value="ZN2_CY6_FUNGAL_2"/>
    <property type="match status" value="1"/>
</dbReference>
<dbReference type="GO" id="GO:0003677">
    <property type="term" value="F:DNA binding"/>
    <property type="evidence" value="ECO:0007669"/>
    <property type="project" value="UniProtKB-KW"/>
</dbReference>
<gene>
    <name evidence="8" type="ORF">ACJ73_04952</name>
</gene>
<sequence length="924" mass="103358">MATTAPTPNMHPQRKRKAEDDARLGTKKPTQKRASAACRSCRARKVRCDVLLKSTPCTNCRLDGAECIIADSKRTKFARTADGTTLLIGNSQKNAGNKDWNAAAIVAPNNDLINASGRGSGERSNEYDSSDNELQQKSASDPIIAHDMILSNMFSIMHQLFGPAPETMHNKQPDIDLPRFIKQHSMELEPDDFSYLHKKGAFEIPHFVFRNELLKSYVNYVHVYMPFLDLEDFLQTIYENTGRKRISLLLFQAVMFAGTAFVNIKHLRMAGYQSRRAARKAFFQRVRALYDLDYEEDQIIVIQALMLMSYWFETPHDQKDCFHWIGISLALSRLNGMHLDITTAAMDSNTRRMWRRTWWILYSRDKTIPLGMRRPARLREDDYDLGMVSLDDFELRPLPNHLLQMIGGSETLSNPSYQRVLALLFIEKVKLCGHLHQALALQYSTPVHDVEMMRGSRMALIPKTEATDIAQIRHHDEGLDKWFADTPKETRYSSQFACELSEAEEVLHLHRSMLKLLYLATRSTLHLPQIIRALPNKLKPNELHQESLEKVRYTAAEITAIAQDLHRLNLTRYLPSNGATPLLSAIATHVIDLTSSGSAIKLNSLNSLHQCLQTILRLREIYPVADSITYSIEKIMRDMGVQHYQQQQQQQYSHTPLTTMTMTTLATQGQAGGAVTTPSDCYDLASAGMDCYGPMSSPKACPPSLKILDSIVSHPRVREWSSSVSPSTSENGDEVGSRGRDVSEDKYGRTGEHGNEMRVKMEIENRNGDGEDISTPASSHSDPNTCTHDTTNTNVCSFSIDQIAQLPLQNTAETEMGTGTGTGAGAATTAESEPTLHDLGNALLSQDMEEQSIDTMLKEFAGNYNIFEMGFAMGEEDGVDIGSLPITIDDGDLLNGRNGEVEMKVDDAVVSGGSRSEQIVRLSV</sequence>
<evidence type="ECO:0000313" key="8">
    <source>
        <dbReference type="EMBL" id="OJD23695.1"/>
    </source>
</evidence>
<keyword evidence="3" id="KW-0238">DNA-binding</keyword>
<evidence type="ECO:0000256" key="6">
    <source>
        <dbReference type="SAM" id="MobiDB-lite"/>
    </source>
</evidence>
<dbReference type="OrthoDB" id="4451586at2759"/>
<dbReference type="CDD" id="cd12148">
    <property type="entry name" value="fungal_TF_MHR"/>
    <property type="match status" value="1"/>
</dbReference>
<dbReference type="GO" id="GO:0006351">
    <property type="term" value="P:DNA-templated transcription"/>
    <property type="evidence" value="ECO:0007669"/>
    <property type="project" value="InterPro"/>
</dbReference>
<dbReference type="VEuPathDB" id="FungiDB:ACJ73_04952"/>
<keyword evidence="5" id="KW-0539">Nucleus</keyword>
<dbReference type="EMBL" id="LGTZ01000729">
    <property type="protein sequence ID" value="OJD23695.1"/>
    <property type="molecule type" value="Genomic_DNA"/>
</dbReference>
<feature type="region of interest" description="Disordered" evidence="6">
    <location>
        <begin position="1"/>
        <end position="35"/>
    </location>
</feature>
<keyword evidence="2" id="KW-0805">Transcription regulation</keyword>
<keyword evidence="1" id="KW-0479">Metal-binding</keyword>
<dbReference type="Pfam" id="PF04082">
    <property type="entry name" value="Fungal_trans"/>
    <property type="match status" value="1"/>
</dbReference>
<dbReference type="Proteomes" id="UP000242791">
    <property type="component" value="Unassembled WGS sequence"/>
</dbReference>
<evidence type="ECO:0000256" key="3">
    <source>
        <dbReference type="ARBA" id="ARBA00023125"/>
    </source>
</evidence>
<organism evidence="8 9">
    <name type="scientific">Blastomyces percursus</name>
    <dbReference type="NCBI Taxonomy" id="1658174"/>
    <lineage>
        <taxon>Eukaryota</taxon>
        <taxon>Fungi</taxon>
        <taxon>Dikarya</taxon>
        <taxon>Ascomycota</taxon>
        <taxon>Pezizomycotina</taxon>
        <taxon>Eurotiomycetes</taxon>
        <taxon>Eurotiomycetidae</taxon>
        <taxon>Onygenales</taxon>
        <taxon>Ajellomycetaceae</taxon>
        <taxon>Blastomyces</taxon>
    </lineage>
</organism>
<dbReference type="PANTHER" id="PTHR47425">
    <property type="entry name" value="FARB-RELATED"/>
    <property type="match status" value="1"/>
</dbReference>
<dbReference type="Gene3D" id="4.10.240.10">
    <property type="entry name" value="Zn(2)-C6 fungal-type DNA-binding domain"/>
    <property type="match status" value="1"/>
</dbReference>
<dbReference type="InterPro" id="IPR001138">
    <property type="entry name" value="Zn2Cys6_DnaBD"/>
</dbReference>
<feature type="domain" description="Zn(2)-C6 fungal-type" evidence="7">
    <location>
        <begin position="37"/>
        <end position="69"/>
    </location>
</feature>
<dbReference type="PANTHER" id="PTHR47425:SF3">
    <property type="entry name" value="ZN(II)2CYS6 TRANSCRIPTION FACTOR (EUROFUNG)"/>
    <property type="match status" value="1"/>
</dbReference>
<dbReference type="GO" id="GO:0008270">
    <property type="term" value="F:zinc ion binding"/>
    <property type="evidence" value="ECO:0007669"/>
    <property type="project" value="InterPro"/>
</dbReference>
<keyword evidence="4" id="KW-0804">Transcription</keyword>
<reference evidence="8 9" key="1">
    <citation type="submission" date="2015-08" db="EMBL/GenBank/DDBJ databases">
        <title>Emmonsia species relationships and genome sequence.</title>
        <authorList>
            <person name="Cuomo C.A."/>
            <person name="Schwartz I.S."/>
            <person name="Kenyon C."/>
            <person name="De Hoog G.S."/>
            <person name="Govender N.P."/>
            <person name="Botha A."/>
            <person name="Moreno L."/>
            <person name="De Vries M."/>
            <person name="Munoz J.F."/>
            <person name="Stielow J.B."/>
        </authorList>
    </citation>
    <scope>NUCLEOTIDE SEQUENCE [LARGE SCALE GENOMIC DNA]</scope>
    <source>
        <strain evidence="8 9">EI222</strain>
    </source>
</reference>
<evidence type="ECO:0000256" key="4">
    <source>
        <dbReference type="ARBA" id="ARBA00023163"/>
    </source>
</evidence>
<dbReference type="SUPFAM" id="SSF57701">
    <property type="entry name" value="Zn2/Cys6 DNA-binding domain"/>
    <property type="match status" value="1"/>
</dbReference>
<evidence type="ECO:0000313" key="9">
    <source>
        <dbReference type="Proteomes" id="UP000242791"/>
    </source>
</evidence>
<evidence type="ECO:0000256" key="1">
    <source>
        <dbReference type="ARBA" id="ARBA00022723"/>
    </source>
</evidence>
<dbReference type="CDD" id="cd00067">
    <property type="entry name" value="GAL4"/>
    <property type="match status" value="1"/>
</dbReference>
<name>A0A1J9R5C5_9EURO</name>
<dbReference type="PROSITE" id="PS00463">
    <property type="entry name" value="ZN2_CY6_FUNGAL_1"/>
    <property type="match status" value="1"/>
</dbReference>
<accession>A0A1J9R5C5</accession>
<feature type="compositionally biased region" description="Basic and acidic residues" evidence="6">
    <location>
        <begin position="735"/>
        <end position="759"/>
    </location>
</feature>
<dbReference type="InterPro" id="IPR036864">
    <property type="entry name" value="Zn2-C6_fun-type_DNA-bd_sf"/>
</dbReference>
<dbReference type="GO" id="GO:0000981">
    <property type="term" value="F:DNA-binding transcription factor activity, RNA polymerase II-specific"/>
    <property type="evidence" value="ECO:0007669"/>
    <property type="project" value="InterPro"/>
</dbReference>
<evidence type="ECO:0000256" key="2">
    <source>
        <dbReference type="ARBA" id="ARBA00023015"/>
    </source>
</evidence>